<keyword evidence="6" id="KW-0862">Zinc</keyword>
<dbReference type="PROSITE" id="PS51885">
    <property type="entry name" value="NEPRILYSIN"/>
    <property type="match status" value="1"/>
</dbReference>
<evidence type="ECO:0000256" key="5">
    <source>
        <dbReference type="ARBA" id="ARBA00022801"/>
    </source>
</evidence>
<name>A0ABR3FRR3_9AGAR</name>
<evidence type="ECO:0008006" key="14">
    <source>
        <dbReference type="Google" id="ProtNLM"/>
    </source>
</evidence>
<dbReference type="InterPro" id="IPR018497">
    <property type="entry name" value="Peptidase_M13_C"/>
</dbReference>
<sequence>MADRYPRASTDREEAPLLRDPDAEDLNTSENASVGERLSAIAQEPLTPLTKILLVLALVLMILTSVFIGLFAGVQHKLNVERERHNQPAPPVTTTLTQTEIATTTSGTTTTETNTRTVVPPIPTKKPEEPVCLSSDCIVLSASILSSLDTSQDPCENFYEFANGGWLKAHPLPADKGSFGNFEQLAQDNGHVIQSILERAEASSTAASSSHDKEILKKLSGLYNSCLKEDRLDEIGQKPLLDFLHNLKDLYRGKTTEISSTRDEGKVKKDGLTAAIAFLHSRGIGALFGFDIEGDVGVDPNHMVLWFNQPELGLPSKEYYEDEDIRKVYQEVLEKLLLAVDDGKDDDEDVDDSPAPASSKPSTTFIEQGEDSWPPWPWPPWGGDDDDDEPKKPVNHTKRAHKLAKGVLKFESQIAKASLDLEILQGDPIATYNPAPISNLTEALPQIHFKEYFASFAPRHYPSRVILTHPPFAAALSEILNDTSPEVVEAYLVAQAALTLSQYLGMDTDAWKAQRSLVEALSGIKKGAVGDRAEYCVRQVEETLGFAAGRYFVNETFAGESKERATKVITNIVKAFGKSLKKIDWMDKKSAKAAEEKADALRVKVGYPLSPNTESAQSIAWYYRLVKIDDDKFFEDILSSFVSEETRKWAQLGNPRNPDSWEMYPSMVNAYFNPPANEIVFPAGILQPPFFSKDWPSYLSYGAFGHVASHELTHAFDSAGRLYNQEGKLEQWWTNSTSDGFQEKQDCIVKQYSEYSIDDGKGGKVHVNGNLTSGENIGDTGLVQAYRAWEAQYESSNKAGNEYLLPGLDKYTREQLFFISFARVWARSMKPAAAVQRIRTDPHSPNNFRVDGTVFNIPQFAKAFKCSKKSKLNPPPEKQCIFWGRS</sequence>
<dbReference type="Proteomes" id="UP001465976">
    <property type="component" value="Unassembled WGS sequence"/>
</dbReference>
<evidence type="ECO:0000256" key="6">
    <source>
        <dbReference type="ARBA" id="ARBA00022833"/>
    </source>
</evidence>
<keyword evidence="4" id="KW-0479">Metal-binding</keyword>
<evidence type="ECO:0000256" key="4">
    <source>
        <dbReference type="ARBA" id="ARBA00022723"/>
    </source>
</evidence>
<organism evidence="12 13">
    <name type="scientific">Marasmius crinis-equi</name>
    <dbReference type="NCBI Taxonomy" id="585013"/>
    <lineage>
        <taxon>Eukaryota</taxon>
        <taxon>Fungi</taxon>
        <taxon>Dikarya</taxon>
        <taxon>Basidiomycota</taxon>
        <taxon>Agaricomycotina</taxon>
        <taxon>Agaricomycetes</taxon>
        <taxon>Agaricomycetidae</taxon>
        <taxon>Agaricales</taxon>
        <taxon>Marasmiineae</taxon>
        <taxon>Marasmiaceae</taxon>
        <taxon>Marasmius</taxon>
    </lineage>
</organism>
<keyword evidence="13" id="KW-1185">Reference proteome</keyword>
<dbReference type="InterPro" id="IPR000718">
    <property type="entry name" value="Peptidase_M13"/>
</dbReference>
<feature type="domain" description="Peptidase M13 N-terminal" evidence="11">
    <location>
        <begin position="154"/>
        <end position="608"/>
    </location>
</feature>
<feature type="transmembrane region" description="Helical" evidence="9">
    <location>
        <begin position="52"/>
        <end position="74"/>
    </location>
</feature>
<keyword evidence="5" id="KW-0378">Hydrolase</keyword>
<dbReference type="SUPFAM" id="SSF55486">
    <property type="entry name" value="Metalloproteases ('zincins'), catalytic domain"/>
    <property type="match status" value="2"/>
</dbReference>
<evidence type="ECO:0000256" key="1">
    <source>
        <dbReference type="ARBA" id="ARBA00001947"/>
    </source>
</evidence>
<evidence type="ECO:0000313" key="12">
    <source>
        <dbReference type="EMBL" id="KAL0578146.1"/>
    </source>
</evidence>
<dbReference type="Gene3D" id="3.40.390.10">
    <property type="entry name" value="Collagenase (Catalytic Domain)"/>
    <property type="match status" value="2"/>
</dbReference>
<evidence type="ECO:0000256" key="7">
    <source>
        <dbReference type="ARBA" id="ARBA00023049"/>
    </source>
</evidence>
<comment type="similarity">
    <text evidence="2">Belongs to the peptidase M13 family.</text>
</comment>
<dbReference type="Gene3D" id="1.10.1380.10">
    <property type="entry name" value="Neutral endopeptidase , domain2"/>
    <property type="match status" value="2"/>
</dbReference>
<protein>
    <recommendedName>
        <fullName evidence="14">Endothelin-converting enzyme 1</fullName>
    </recommendedName>
</protein>
<dbReference type="Pfam" id="PF05649">
    <property type="entry name" value="Peptidase_M13_N"/>
    <property type="match status" value="1"/>
</dbReference>
<keyword evidence="3" id="KW-0645">Protease</keyword>
<dbReference type="PANTHER" id="PTHR11733:SF167">
    <property type="entry name" value="FI17812P1-RELATED"/>
    <property type="match status" value="1"/>
</dbReference>
<dbReference type="InterPro" id="IPR008753">
    <property type="entry name" value="Peptidase_M13_N"/>
</dbReference>
<evidence type="ECO:0000313" key="13">
    <source>
        <dbReference type="Proteomes" id="UP001465976"/>
    </source>
</evidence>
<evidence type="ECO:0000256" key="8">
    <source>
        <dbReference type="SAM" id="MobiDB-lite"/>
    </source>
</evidence>
<evidence type="ECO:0000259" key="10">
    <source>
        <dbReference type="Pfam" id="PF01431"/>
    </source>
</evidence>
<keyword evidence="9" id="KW-0472">Membrane</keyword>
<comment type="caution">
    <text evidence="12">The sequence shown here is derived from an EMBL/GenBank/DDBJ whole genome shotgun (WGS) entry which is preliminary data.</text>
</comment>
<feature type="domain" description="Peptidase M13 C-terminal" evidence="10">
    <location>
        <begin position="669"/>
        <end position="880"/>
    </location>
</feature>
<comment type="cofactor">
    <cofactor evidence="1">
        <name>Zn(2+)</name>
        <dbReference type="ChEBI" id="CHEBI:29105"/>
    </cofactor>
</comment>
<dbReference type="CDD" id="cd08662">
    <property type="entry name" value="M13"/>
    <property type="match status" value="1"/>
</dbReference>
<keyword evidence="7" id="KW-0482">Metalloprotease</keyword>
<dbReference type="InterPro" id="IPR042089">
    <property type="entry name" value="Peptidase_M13_dom_2"/>
</dbReference>
<dbReference type="Pfam" id="PF01431">
    <property type="entry name" value="Peptidase_M13"/>
    <property type="match status" value="1"/>
</dbReference>
<accession>A0ABR3FRR3</accession>
<dbReference type="InterPro" id="IPR024079">
    <property type="entry name" value="MetalloPept_cat_dom_sf"/>
</dbReference>
<evidence type="ECO:0000259" key="11">
    <source>
        <dbReference type="Pfam" id="PF05649"/>
    </source>
</evidence>
<dbReference type="PANTHER" id="PTHR11733">
    <property type="entry name" value="ZINC METALLOPROTEASE FAMILY M13 NEPRILYSIN-RELATED"/>
    <property type="match status" value="1"/>
</dbReference>
<dbReference type="PRINTS" id="PR00786">
    <property type="entry name" value="NEPRILYSIN"/>
</dbReference>
<proteinExistence type="inferred from homology"/>
<evidence type="ECO:0000256" key="9">
    <source>
        <dbReference type="SAM" id="Phobius"/>
    </source>
</evidence>
<reference evidence="12 13" key="1">
    <citation type="submission" date="2024-02" db="EMBL/GenBank/DDBJ databases">
        <title>A draft genome for the cacao thread blight pathogen Marasmius crinis-equi.</title>
        <authorList>
            <person name="Cohen S.P."/>
            <person name="Baruah I.K."/>
            <person name="Amoako-Attah I."/>
            <person name="Bukari Y."/>
            <person name="Meinhardt L.W."/>
            <person name="Bailey B.A."/>
        </authorList>
    </citation>
    <scope>NUCLEOTIDE SEQUENCE [LARGE SCALE GENOMIC DNA]</scope>
    <source>
        <strain evidence="12 13">GH-76</strain>
    </source>
</reference>
<evidence type="ECO:0000256" key="2">
    <source>
        <dbReference type="ARBA" id="ARBA00007357"/>
    </source>
</evidence>
<keyword evidence="9" id="KW-0812">Transmembrane</keyword>
<gene>
    <name evidence="12" type="ORF">V5O48_003851</name>
</gene>
<feature type="compositionally biased region" description="Basic and acidic residues" evidence="8">
    <location>
        <begin position="1"/>
        <end position="21"/>
    </location>
</feature>
<dbReference type="EMBL" id="JBAHYK010000117">
    <property type="protein sequence ID" value="KAL0578146.1"/>
    <property type="molecule type" value="Genomic_DNA"/>
</dbReference>
<keyword evidence="9" id="KW-1133">Transmembrane helix</keyword>
<feature type="region of interest" description="Disordered" evidence="8">
    <location>
        <begin position="1"/>
        <end position="30"/>
    </location>
</feature>
<feature type="compositionally biased region" description="Acidic residues" evidence="8">
    <location>
        <begin position="343"/>
        <end position="352"/>
    </location>
</feature>
<feature type="region of interest" description="Disordered" evidence="8">
    <location>
        <begin position="343"/>
        <end position="396"/>
    </location>
</feature>
<evidence type="ECO:0000256" key="3">
    <source>
        <dbReference type="ARBA" id="ARBA00022670"/>
    </source>
</evidence>